<reference evidence="1 2" key="1">
    <citation type="journal article" date="2021" name="BMC Genomics">
        <title>Datura genome reveals duplications of psychoactive alkaloid biosynthetic genes and high mutation rate following tissue culture.</title>
        <authorList>
            <person name="Rajewski A."/>
            <person name="Carter-House D."/>
            <person name="Stajich J."/>
            <person name="Litt A."/>
        </authorList>
    </citation>
    <scope>NUCLEOTIDE SEQUENCE [LARGE SCALE GENOMIC DNA]</scope>
    <source>
        <strain evidence="1">AR-01</strain>
    </source>
</reference>
<sequence length="171" mass="18465">MVIIQDQSASVEILACKASKIEALKIERESQAQKKCCNLEKAYNAQIARIQILKDASAGSLDFDNKVSKSQDLVDLVSLSDFEMRGLPLPQKRSFPQLKYSMDLVTKAPGEGKVKTINGAKGESGARDSTQPLSSSAVFRSGFSLVGTIHFTIILGDPPRSLSPGLCSFKS</sequence>
<proteinExistence type="predicted"/>
<dbReference type="EMBL" id="JACEIK010000567">
    <property type="protein sequence ID" value="MCD7459205.1"/>
    <property type="molecule type" value="Genomic_DNA"/>
</dbReference>
<name>A0ABS8SK85_DATST</name>
<organism evidence="1 2">
    <name type="scientific">Datura stramonium</name>
    <name type="common">Jimsonweed</name>
    <name type="synonym">Common thornapple</name>
    <dbReference type="NCBI Taxonomy" id="4076"/>
    <lineage>
        <taxon>Eukaryota</taxon>
        <taxon>Viridiplantae</taxon>
        <taxon>Streptophyta</taxon>
        <taxon>Embryophyta</taxon>
        <taxon>Tracheophyta</taxon>
        <taxon>Spermatophyta</taxon>
        <taxon>Magnoliopsida</taxon>
        <taxon>eudicotyledons</taxon>
        <taxon>Gunneridae</taxon>
        <taxon>Pentapetalae</taxon>
        <taxon>asterids</taxon>
        <taxon>lamiids</taxon>
        <taxon>Solanales</taxon>
        <taxon>Solanaceae</taxon>
        <taxon>Solanoideae</taxon>
        <taxon>Datureae</taxon>
        <taxon>Datura</taxon>
    </lineage>
</organism>
<dbReference type="Proteomes" id="UP000823775">
    <property type="component" value="Unassembled WGS sequence"/>
</dbReference>
<protein>
    <submittedName>
        <fullName evidence="1">Uncharacterized protein</fullName>
    </submittedName>
</protein>
<evidence type="ECO:0000313" key="2">
    <source>
        <dbReference type="Proteomes" id="UP000823775"/>
    </source>
</evidence>
<comment type="caution">
    <text evidence="1">The sequence shown here is derived from an EMBL/GenBank/DDBJ whole genome shotgun (WGS) entry which is preliminary data.</text>
</comment>
<gene>
    <name evidence="1" type="ORF">HAX54_040287</name>
</gene>
<keyword evidence="2" id="KW-1185">Reference proteome</keyword>
<evidence type="ECO:0000313" key="1">
    <source>
        <dbReference type="EMBL" id="MCD7459205.1"/>
    </source>
</evidence>
<accession>A0ABS8SK85</accession>